<keyword evidence="2" id="KW-0732">Signal</keyword>
<evidence type="ECO:0000256" key="1">
    <source>
        <dbReference type="SAM" id="MobiDB-lite"/>
    </source>
</evidence>
<feature type="compositionally biased region" description="Acidic residues" evidence="1">
    <location>
        <begin position="37"/>
        <end position="51"/>
    </location>
</feature>
<organism evidence="3 4">
    <name type="scientific">Natronobacillus azotifigens</name>
    <dbReference type="NCBI Taxonomy" id="472978"/>
    <lineage>
        <taxon>Bacteria</taxon>
        <taxon>Bacillati</taxon>
        <taxon>Bacillota</taxon>
        <taxon>Bacilli</taxon>
        <taxon>Bacillales</taxon>
        <taxon>Bacillaceae</taxon>
        <taxon>Natronobacillus</taxon>
    </lineage>
</organism>
<comment type="caution">
    <text evidence="3">The sequence shown here is derived from an EMBL/GenBank/DDBJ whole genome shotgun (WGS) entry which is preliminary data.</text>
</comment>
<protein>
    <submittedName>
        <fullName evidence="3">Uncharacterized protein</fullName>
    </submittedName>
</protein>
<dbReference type="AlphaFoldDB" id="A0A9J6RE72"/>
<dbReference type="EMBL" id="JAPRAT010000022">
    <property type="protein sequence ID" value="MCZ0703765.1"/>
    <property type="molecule type" value="Genomic_DNA"/>
</dbReference>
<name>A0A9J6RE72_9BACI</name>
<evidence type="ECO:0000313" key="4">
    <source>
        <dbReference type="Proteomes" id="UP001084197"/>
    </source>
</evidence>
<dbReference type="Proteomes" id="UP001084197">
    <property type="component" value="Unassembled WGS sequence"/>
</dbReference>
<keyword evidence="4" id="KW-1185">Reference proteome</keyword>
<accession>A0A9J6RE72</accession>
<evidence type="ECO:0000256" key="2">
    <source>
        <dbReference type="SAM" id="SignalP"/>
    </source>
</evidence>
<dbReference type="RefSeq" id="WP_268780530.1">
    <property type="nucleotide sequence ID" value="NZ_JAPRAT010000022.1"/>
</dbReference>
<sequence length="51" mass="5332">MKKKVLMTLGTFAVSVGLLAGCNGEVEDPVETPPTEDPVEDPAGETENDSL</sequence>
<dbReference type="PROSITE" id="PS51257">
    <property type="entry name" value="PROKAR_LIPOPROTEIN"/>
    <property type="match status" value="1"/>
</dbReference>
<feature type="region of interest" description="Disordered" evidence="1">
    <location>
        <begin position="24"/>
        <end position="51"/>
    </location>
</feature>
<gene>
    <name evidence="3" type="ORF">OWO01_11085</name>
</gene>
<reference evidence="3" key="1">
    <citation type="submission" date="2022-11" db="EMBL/GenBank/DDBJ databases">
        <title>WGS of Natronobacillus azotifigens 24KS-1, an anaerobic diazotrophic haloalkaliphile from soda-rich habitats.</title>
        <authorList>
            <person name="Sorokin D.Y."/>
            <person name="Merkel A.Y."/>
        </authorList>
    </citation>
    <scope>NUCLEOTIDE SEQUENCE</scope>
    <source>
        <strain evidence="3">24KS-1</strain>
    </source>
</reference>
<feature type="chain" id="PRO_5039911019" evidence="2">
    <location>
        <begin position="21"/>
        <end position="51"/>
    </location>
</feature>
<evidence type="ECO:0000313" key="3">
    <source>
        <dbReference type="EMBL" id="MCZ0703765.1"/>
    </source>
</evidence>
<proteinExistence type="predicted"/>
<feature type="signal peptide" evidence="2">
    <location>
        <begin position="1"/>
        <end position="20"/>
    </location>
</feature>